<keyword evidence="3" id="KW-1185">Reference proteome</keyword>
<dbReference type="InterPro" id="IPR013022">
    <property type="entry name" value="Xyl_isomerase-like_TIM-brl"/>
</dbReference>
<protein>
    <submittedName>
        <fullName evidence="2">Xylose isomerase domain-containing protein TIM barrel</fullName>
    </submittedName>
</protein>
<name>E8RMP4_ASTEC</name>
<keyword evidence="2" id="KW-0413">Isomerase</keyword>
<dbReference type="Proteomes" id="UP000001492">
    <property type="component" value="Chromosome 1"/>
</dbReference>
<dbReference type="EMBL" id="CP002395">
    <property type="protein sequence ID" value="ADU13925.1"/>
    <property type="molecule type" value="Genomic_DNA"/>
</dbReference>
<sequence length="268" mass="28932">MKLALSNLALKADVSQDYLRTLRSRGISGIEVAPTRIAPWEELTNDVVDRYRATLAEADLVVPSLQALLFGINDAQLLGDEAAFDIMATHLKKVARIGTRLGANVGVFGSPRNRDRGNLEVQAAWELGRERFGKLARLVADEGFSLGIEPVPEFYGGNFVDTSDAVIQMVDEVGHEGLCVHFDTGCISLGGGSISDAIQTAGDRLAHFHIAEPKLASLRNPSIDHADAAKALKAINYDHWIAIEMLEPAGTASDDVLFSVDYAVKTYA</sequence>
<evidence type="ECO:0000313" key="2">
    <source>
        <dbReference type="EMBL" id="ADU13925.1"/>
    </source>
</evidence>
<dbReference type="InterPro" id="IPR036237">
    <property type="entry name" value="Xyl_isomerase-like_sf"/>
</dbReference>
<dbReference type="SUPFAM" id="SSF51658">
    <property type="entry name" value="Xylose isomerase-like"/>
    <property type="match status" value="1"/>
</dbReference>
<proteinExistence type="predicted"/>
<reference evidence="3" key="1">
    <citation type="submission" date="2010-12" db="EMBL/GenBank/DDBJ databases">
        <title>Complete sequence of chromosome 1 of Asticcacaulis excentricus CB 48.</title>
        <authorList>
            <consortium name="US DOE Joint Genome Institute"/>
            <person name="Lucas S."/>
            <person name="Copeland A."/>
            <person name="Lapidus A."/>
            <person name="Cheng J.-F."/>
            <person name="Bruce D."/>
            <person name="Goodwin L."/>
            <person name="Pitluck S."/>
            <person name="Teshima H."/>
            <person name="Davenport K."/>
            <person name="Detter J.C."/>
            <person name="Han C."/>
            <person name="Tapia R."/>
            <person name="Land M."/>
            <person name="Hauser L."/>
            <person name="Jeffries C."/>
            <person name="Kyrpides N."/>
            <person name="Ivanova N."/>
            <person name="Ovchinnikova G."/>
            <person name="Brun Y.V."/>
            <person name="Woyke T."/>
        </authorList>
    </citation>
    <scope>NUCLEOTIDE SEQUENCE [LARGE SCALE GENOMIC DNA]</scope>
    <source>
        <strain evidence="3">ATCC 15261 / DSM 4724 / KCTC 12464 / NCIMB 9791 / VKM B-1370 / CB 48</strain>
    </source>
</reference>
<dbReference type="KEGG" id="aex:Astex_2270"/>
<dbReference type="AlphaFoldDB" id="E8RMP4"/>
<dbReference type="InterPro" id="IPR050312">
    <property type="entry name" value="IolE/XylAMocC-like"/>
</dbReference>
<dbReference type="STRING" id="573065.Astex_2270"/>
<dbReference type="PANTHER" id="PTHR12110">
    <property type="entry name" value="HYDROXYPYRUVATE ISOMERASE"/>
    <property type="match status" value="1"/>
</dbReference>
<dbReference type="Gene3D" id="3.20.20.150">
    <property type="entry name" value="Divalent-metal-dependent TIM barrel enzymes"/>
    <property type="match status" value="1"/>
</dbReference>
<dbReference type="RefSeq" id="WP_013479753.1">
    <property type="nucleotide sequence ID" value="NC_014816.1"/>
</dbReference>
<organism evidence="2 3">
    <name type="scientific">Asticcacaulis excentricus (strain ATCC 15261 / DSM 4724 / KCTC 12464 / NCIMB 9791 / VKM B-1370 / CB 48)</name>
    <dbReference type="NCBI Taxonomy" id="573065"/>
    <lineage>
        <taxon>Bacteria</taxon>
        <taxon>Pseudomonadati</taxon>
        <taxon>Pseudomonadota</taxon>
        <taxon>Alphaproteobacteria</taxon>
        <taxon>Caulobacterales</taxon>
        <taxon>Caulobacteraceae</taxon>
        <taxon>Asticcacaulis</taxon>
    </lineage>
</organism>
<dbReference type="eggNOG" id="COG1082">
    <property type="taxonomic scope" value="Bacteria"/>
</dbReference>
<dbReference type="HOGENOM" id="CLU_050006_4_0_5"/>
<feature type="domain" description="Xylose isomerase-like TIM barrel" evidence="1">
    <location>
        <begin position="21"/>
        <end position="254"/>
    </location>
</feature>
<dbReference type="GO" id="GO:0016853">
    <property type="term" value="F:isomerase activity"/>
    <property type="evidence" value="ECO:0007669"/>
    <property type="project" value="UniProtKB-KW"/>
</dbReference>
<dbReference type="PANTHER" id="PTHR12110:SF21">
    <property type="entry name" value="XYLOSE ISOMERASE-LIKE TIM BARREL DOMAIN-CONTAINING PROTEIN"/>
    <property type="match status" value="1"/>
</dbReference>
<gene>
    <name evidence="2" type="ordered locus">Astex_2270</name>
</gene>
<evidence type="ECO:0000313" key="3">
    <source>
        <dbReference type="Proteomes" id="UP000001492"/>
    </source>
</evidence>
<dbReference type="OrthoDB" id="9801426at2"/>
<dbReference type="Pfam" id="PF01261">
    <property type="entry name" value="AP_endonuc_2"/>
    <property type="match status" value="1"/>
</dbReference>
<evidence type="ECO:0000259" key="1">
    <source>
        <dbReference type="Pfam" id="PF01261"/>
    </source>
</evidence>
<accession>E8RMP4</accession>